<protein>
    <submittedName>
        <fullName evidence="1">Toluene tolerance family protein</fullName>
    </submittedName>
</protein>
<dbReference type="RefSeq" id="WP_013031436.1">
    <property type="nucleotide sequence ID" value="NC_013960.1"/>
</dbReference>
<proteinExistence type="predicted"/>
<dbReference type="AlphaFoldDB" id="D5BUZ0"/>
<dbReference type="PANTHER" id="PTHR36573:SF1">
    <property type="entry name" value="INTERMEMBRANE PHOSPHOLIPID TRANSPORT SYSTEM BINDING PROTEIN MLAC"/>
    <property type="match status" value="1"/>
</dbReference>
<dbReference type="STRING" id="472759.Nhal_0344"/>
<organism evidence="1 2">
    <name type="scientific">Nitrosococcus halophilus (strain Nc4)</name>
    <dbReference type="NCBI Taxonomy" id="472759"/>
    <lineage>
        <taxon>Bacteria</taxon>
        <taxon>Pseudomonadati</taxon>
        <taxon>Pseudomonadota</taxon>
        <taxon>Gammaproteobacteria</taxon>
        <taxon>Chromatiales</taxon>
        <taxon>Chromatiaceae</taxon>
        <taxon>Nitrosococcus</taxon>
    </lineage>
</organism>
<dbReference type="PIRSF" id="PIRSF004649">
    <property type="entry name" value="MlaC"/>
    <property type="match status" value="1"/>
</dbReference>
<name>D5BUZ0_NITHN</name>
<dbReference type="eggNOG" id="COG2854">
    <property type="taxonomic scope" value="Bacteria"/>
</dbReference>
<dbReference type="PANTHER" id="PTHR36573">
    <property type="entry name" value="INTERMEMBRANE PHOSPHOLIPID TRANSPORT SYSTEM BINDING PROTEIN MLAC"/>
    <property type="match status" value="1"/>
</dbReference>
<dbReference type="Pfam" id="PF05494">
    <property type="entry name" value="MlaC"/>
    <property type="match status" value="1"/>
</dbReference>
<dbReference type="HOGENOM" id="CLU_094502_3_1_6"/>
<sequence>MNNQSTLAMVTLLLLVLGWGITLPQAAANTLPVASAQDLVKQTSEHLMETLKVQKSELEAHPERIYPVVKDIVLPHFDFRRMAQFVLGKYWRPATGEQRQRFVHEFRTLLVRTYSTALLKYSHEKIRYLPVHGPAEARDTVVRIEVLQANGGPTVPMSLHLYNKGGAWKVFDVKIDGVSLVTNYRASFASQVRSGGLNQLIEKLAEKNGKTGV</sequence>
<gene>
    <name evidence="1" type="ordered locus">Nhal_0344</name>
</gene>
<dbReference type="InterPro" id="IPR008869">
    <property type="entry name" value="MlaC/ttg2D"/>
</dbReference>
<dbReference type="EMBL" id="CP001798">
    <property type="protein sequence ID" value="ADE13540.1"/>
    <property type="molecule type" value="Genomic_DNA"/>
</dbReference>
<reference evidence="2" key="1">
    <citation type="submission" date="2010-04" db="EMBL/GenBank/DDBJ databases">
        <title>Complete genome sequence of Nitrosococcus halophilus Nc4, a salt-adapted, aerobic obligate ammonia-oxidizing sulfur purple bacterium.</title>
        <authorList>
            <consortium name="US DOE Joint Genome Institute"/>
            <person name="Campbell M.A."/>
            <person name="Malfatti S.A."/>
            <person name="Chain P.S.G."/>
            <person name="Heidelberg J.F."/>
            <person name="Ward B.B."/>
            <person name="Klotz M.G."/>
        </authorList>
    </citation>
    <scope>NUCLEOTIDE SEQUENCE [LARGE SCALE GENOMIC DNA]</scope>
    <source>
        <strain evidence="2">Nc4</strain>
    </source>
</reference>
<dbReference type="KEGG" id="nhl:Nhal_0344"/>
<evidence type="ECO:0000313" key="2">
    <source>
        <dbReference type="Proteomes" id="UP000001844"/>
    </source>
</evidence>
<dbReference type="InterPro" id="IPR042245">
    <property type="entry name" value="Tgt2/MlaC_sf"/>
</dbReference>
<evidence type="ECO:0000313" key="1">
    <source>
        <dbReference type="EMBL" id="ADE13540.1"/>
    </source>
</evidence>
<dbReference type="Gene3D" id="3.10.450.710">
    <property type="entry name" value="Tgt2/MlaC"/>
    <property type="match status" value="1"/>
</dbReference>
<dbReference type="OrthoDB" id="9787053at2"/>
<dbReference type="Proteomes" id="UP000001844">
    <property type="component" value="Chromosome"/>
</dbReference>
<accession>D5BUZ0</accession>
<keyword evidence="2" id="KW-1185">Reference proteome</keyword>